<dbReference type="GO" id="GO:0009707">
    <property type="term" value="C:chloroplast outer membrane"/>
    <property type="evidence" value="ECO:0007669"/>
    <property type="project" value="UniProtKB-SubCell"/>
</dbReference>
<feature type="compositionally biased region" description="Low complexity" evidence="17">
    <location>
        <begin position="168"/>
        <end position="195"/>
    </location>
</feature>
<keyword evidence="6" id="KW-0479">Metal-binding</keyword>
<feature type="domain" description="Translocase of chloroplast 159/132 membrane anchor" evidence="19">
    <location>
        <begin position="804"/>
        <end position="1100"/>
    </location>
</feature>
<keyword evidence="2" id="KW-0813">Transport</keyword>
<reference evidence="20 21" key="1">
    <citation type="journal article" date="2024" name="Nat. Commun.">
        <title>Phylogenomics reveals the evolutionary origins of lichenization in chlorophyte algae.</title>
        <authorList>
            <person name="Puginier C."/>
            <person name="Libourel C."/>
            <person name="Otte J."/>
            <person name="Skaloud P."/>
            <person name="Haon M."/>
            <person name="Grisel S."/>
            <person name="Petersen M."/>
            <person name="Berrin J.G."/>
            <person name="Delaux P.M."/>
            <person name="Dal Grande F."/>
            <person name="Keller J."/>
        </authorList>
    </citation>
    <scope>NUCLEOTIDE SEQUENCE [LARGE SCALE GENOMIC DNA]</scope>
    <source>
        <strain evidence="20 21">SAG 2036</strain>
    </source>
</reference>
<evidence type="ECO:0000256" key="14">
    <source>
        <dbReference type="ARBA" id="ARBA00023136"/>
    </source>
</evidence>
<dbReference type="InterPro" id="IPR045058">
    <property type="entry name" value="GIMA/IAN/Toc"/>
</dbReference>
<name>A0AAW1PM63_9CHLO</name>
<feature type="compositionally biased region" description="Low complexity" evidence="17">
    <location>
        <begin position="234"/>
        <end position="251"/>
    </location>
</feature>
<dbReference type="Gene3D" id="3.40.50.300">
    <property type="entry name" value="P-loop containing nucleotide triphosphate hydrolases"/>
    <property type="match status" value="1"/>
</dbReference>
<dbReference type="GO" id="GO:0016787">
    <property type="term" value="F:hydrolase activity"/>
    <property type="evidence" value="ECO:0007669"/>
    <property type="project" value="UniProtKB-KW"/>
</dbReference>
<gene>
    <name evidence="20" type="ORF">WJX73_008770</name>
</gene>
<dbReference type="GO" id="GO:0005525">
    <property type="term" value="F:GTP binding"/>
    <property type="evidence" value="ECO:0007669"/>
    <property type="project" value="UniProtKB-KW"/>
</dbReference>
<feature type="compositionally biased region" description="Gly residues" evidence="17">
    <location>
        <begin position="252"/>
        <end position="283"/>
    </location>
</feature>
<dbReference type="GO" id="GO:0046872">
    <property type="term" value="F:metal ion binding"/>
    <property type="evidence" value="ECO:0007669"/>
    <property type="project" value="UniProtKB-KW"/>
</dbReference>
<comment type="subcellular location">
    <subcellularLocation>
        <location evidence="15">Plastid</location>
        <location evidence="15">Chloroplast outer membrane</location>
        <topology evidence="15">Single-pass membrane protein</topology>
    </subcellularLocation>
</comment>
<dbReference type="Pfam" id="PF04548">
    <property type="entry name" value="AIG1"/>
    <property type="match status" value="1"/>
</dbReference>
<evidence type="ECO:0008006" key="22">
    <source>
        <dbReference type="Google" id="ProtNLM"/>
    </source>
</evidence>
<evidence type="ECO:0000259" key="19">
    <source>
        <dbReference type="Pfam" id="PF11886"/>
    </source>
</evidence>
<feature type="compositionally biased region" description="Low complexity" evidence="17">
    <location>
        <begin position="83"/>
        <end position="126"/>
    </location>
</feature>
<evidence type="ECO:0000256" key="5">
    <source>
        <dbReference type="ARBA" id="ARBA00022692"/>
    </source>
</evidence>
<keyword evidence="7" id="KW-0547">Nucleotide-binding</keyword>
<keyword evidence="4" id="KW-0934">Plastid</keyword>
<evidence type="ECO:0000256" key="7">
    <source>
        <dbReference type="ARBA" id="ARBA00022741"/>
    </source>
</evidence>
<dbReference type="PANTHER" id="PTHR10903">
    <property type="entry name" value="GTPASE, IMAP FAMILY MEMBER-RELATED"/>
    <property type="match status" value="1"/>
</dbReference>
<evidence type="ECO:0000313" key="20">
    <source>
        <dbReference type="EMBL" id="KAK9809626.1"/>
    </source>
</evidence>
<evidence type="ECO:0000256" key="12">
    <source>
        <dbReference type="ARBA" id="ARBA00022989"/>
    </source>
</evidence>
<evidence type="ECO:0000256" key="2">
    <source>
        <dbReference type="ARBA" id="ARBA00022448"/>
    </source>
</evidence>
<accession>A0AAW1PM63</accession>
<organism evidence="20 21">
    <name type="scientific">Symbiochloris irregularis</name>
    <dbReference type="NCBI Taxonomy" id="706552"/>
    <lineage>
        <taxon>Eukaryota</taxon>
        <taxon>Viridiplantae</taxon>
        <taxon>Chlorophyta</taxon>
        <taxon>core chlorophytes</taxon>
        <taxon>Trebouxiophyceae</taxon>
        <taxon>Trebouxiales</taxon>
        <taxon>Trebouxiaceae</taxon>
        <taxon>Symbiochloris</taxon>
    </lineage>
</organism>
<keyword evidence="21" id="KW-1185">Reference proteome</keyword>
<keyword evidence="8" id="KW-0378">Hydrolase</keyword>
<feature type="compositionally biased region" description="Basic and acidic residues" evidence="17">
    <location>
        <begin position="70"/>
        <end position="82"/>
    </location>
</feature>
<keyword evidence="9" id="KW-1002">Plastid outer membrane</keyword>
<comment type="caution">
    <text evidence="20">The sequence shown here is derived from an EMBL/GenBank/DDBJ whole genome shotgun (WGS) entry which is preliminary data.</text>
</comment>
<evidence type="ECO:0000256" key="17">
    <source>
        <dbReference type="SAM" id="MobiDB-lite"/>
    </source>
</evidence>
<feature type="compositionally biased region" description="Low complexity" evidence="17">
    <location>
        <begin position="344"/>
        <end position="397"/>
    </location>
</feature>
<evidence type="ECO:0000256" key="6">
    <source>
        <dbReference type="ARBA" id="ARBA00022723"/>
    </source>
</evidence>
<keyword evidence="10" id="KW-0460">Magnesium</keyword>
<evidence type="ECO:0000313" key="21">
    <source>
        <dbReference type="Proteomes" id="UP001465755"/>
    </source>
</evidence>
<feature type="compositionally biased region" description="Acidic residues" evidence="17">
    <location>
        <begin position="13"/>
        <end position="39"/>
    </location>
</feature>
<evidence type="ECO:0000256" key="4">
    <source>
        <dbReference type="ARBA" id="ARBA00022640"/>
    </source>
</evidence>
<keyword evidence="5" id="KW-0812">Transmembrane</keyword>
<keyword evidence="13" id="KW-0342">GTP-binding</keyword>
<dbReference type="Proteomes" id="UP001465755">
    <property type="component" value="Unassembled WGS sequence"/>
</dbReference>
<dbReference type="InterPro" id="IPR006703">
    <property type="entry name" value="G_AIG1"/>
</dbReference>
<feature type="domain" description="AIG1-type G" evidence="18">
    <location>
        <begin position="495"/>
        <end position="625"/>
    </location>
</feature>
<keyword evidence="3" id="KW-0150">Chloroplast</keyword>
<evidence type="ECO:0000256" key="9">
    <source>
        <dbReference type="ARBA" id="ARBA00022805"/>
    </source>
</evidence>
<dbReference type="InterPro" id="IPR027417">
    <property type="entry name" value="P-loop_NTPase"/>
</dbReference>
<keyword evidence="12" id="KW-1133">Transmembrane helix</keyword>
<dbReference type="Pfam" id="PF11886">
    <property type="entry name" value="TOC159_MAD"/>
    <property type="match status" value="1"/>
</dbReference>
<dbReference type="InterPro" id="IPR024283">
    <property type="entry name" value="TOC159_MAD"/>
</dbReference>
<evidence type="ECO:0000256" key="13">
    <source>
        <dbReference type="ARBA" id="ARBA00023134"/>
    </source>
</evidence>
<evidence type="ECO:0000256" key="11">
    <source>
        <dbReference type="ARBA" id="ARBA00022927"/>
    </source>
</evidence>
<protein>
    <recommendedName>
        <fullName evidence="22">AIG1-type G domain-containing protein</fullName>
    </recommendedName>
</protein>
<feature type="compositionally biased region" description="Acidic residues" evidence="17">
    <location>
        <begin position="329"/>
        <end position="343"/>
    </location>
</feature>
<comment type="similarity">
    <text evidence="16">Belongs to the TRAFAC class TrmE-Era-EngA-EngB-Septin-like GTPase superfamily. AIG1/Toc34/Toc159-like paraseptin GTPase family. TOC159 subfamily.</text>
</comment>
<dbReference type="AlphaFoldDB" id="A0AAW1PM63"/>
<evidence type="ECO:0000256" key="1">
    <source>
        <dbReference type="ARBA" id="ARBA00001946"/>
    </source>
</evidence>
<proteinExistence type="inferred from homology"/>
<feature type="compositionally biased region" description="Low complexity" evidence="17">
    <location>
        <begin position="284"/>
        <end position="306"/>
    </location>
</feature>
<evidence type="ECO:0000259" key="18">
    <source>
        <dbReference type="Pfam" id="PF04548"/>
    </source>
</evidence>
<keyword evidence="14" id="KW-0472">Membrane</keyword>
<evidence type="ECO:0000256" key="16">
    <source>
        <dbReference type="ARBA" id="ARBA00023775"/>
    </source>
</evidence>
<evidence type="ECO:0000256" key="15">
    <source>
        <dbReference type="ARBA" id="ARBA00023766"/>
    </source>
</evidence>
<evidence type="ECO:0000256" key="3">
    <source>
        <dbReference type="ARBA" id="ARBA00022528"/>
    </source>
</evidence>
<dbReference type="EMBL" id="JALJOQ010000018">
    <property type="protein sequence ID" value="KAK9809626.1"/>
    <property type="molecule type" value="Genomic_DNA"/>
</dbReference>
<feature type="region of interest" description="Disordered" evidence="17">
    <location>
        <begin position="1"/>
        <end position="403"/>
    </location>
</feature>
<comment type="cofactor">
    <cofactor evidence="1">
        <name>Mg(2+)</name>
        <dbReference type="ChEBI" id="CHEBI:18420"/>
    </cofactor>
</comment>
<dbReference type="PANTHER" id="PTHR10903:SF135">
    <property type="entry name" value="TRANSLOCASE OF CHLOROPLAST 120, CHLOROPLASTIC-RELATED"/>
    <property type="match status" value="1"/>
</dbReference>
<evidence type="ECO:0000256" key="10">
    <source>
        <dbReference type="ARBA" id="ARBA00022842"/>
    </source>
</evidence>
<keyword evidence="11" id="KW-0653">Protein transport</keyword>
<sequence>MSDQLPGGAGAYEDSDDEVMLSEPSESGDLDDLASEPEEGMVANDASVEEIHATPANFGTGLAYEEEDPFEVRGREEEERARQQAAASRTAAAPAAQEMESEPASPSTSAPAEEPAAASSSSSKPAGIDIEGMFQRAAAEADAEGPSVSASGNASDPAQEAQEPSAPQTSSTASEEAPADSSASAESSQTAAKTAQPEDNGVSQPGVVQGIDLADIMARVRQSHDTNNTGGDGKAAAAPERSASGSSAPAGMGSGGLGSKRPVGMGGGLPSRPAGRGGGGLGSRGPSLPSRTGASQGSTASGGPSTNGDPSEGASDSKQVRFAPASAAQDEDAGAEAESEDSGSDAAPPAAAAGNGQGSSNGASSGSSNPRLPARPAPSRALSNPGHNPGANPHNNGSDAPQRQLTDAQQALVDDLHKLRVLMVRASVRLGQSAQHQNVKQFLYRLNLAESIKFNHSPNDASARNSNAVFSEAEEAEGDGPNAQAPFTPFPLNTTILVIGPVGGGKSSVINAMLGQHACDTSATTACTKKVRAVEGRYREMPMRFIDTPGLQASPTALAHNTKVLHAIKGAQKKYKPDLVLYVDRCDMVRSQQTQQALMGPITRILGQEVWFNCIAVLSHSAVAPPEGPDGNGTPLPYRRYLEHRMATVAMAIRTAVMDGRLQPPVVPVDTADNCRRNAQGEPQLPDDKLWRPDLGLKIIMSNLLSRADKRLDMPKQTMNDLQMLLGGGGSMKLPPLPYLVSSMANLKKVRKLPEEDRDYMRQDKIQRLPHEERREETHKRRSALRMRREEARMAAEGVAGSSVFIPPPDPILPPSFDQPLPIMRLRSLSDQATQWRFSPAVGQESLDHEEGIEAVICDRALVIRRPGQMLDGIPMNINAQLSKDKGALQMQGEVETSVYHQSRIISTLGSQYMTLDQGDAMWVGGLETRLAYLPRTKVSVGGTAARLVENGGLPTKGPLAKGLKVASSVRLADGAKLKGGVATINCKTRMGPDKAQAAQVEMHIRTTGPAPFTRRGRRRRGGDDALTKVFILGASALSFRGDLNLVGNASTQLPVTPQTSASVRANVSNKGSGAFTLHLTSHDVPQLGFVLLVPAIAKVTSKIRQLMGAVD</sequence>
<evidence type="ECO:0000256" key="8">
    <source>
        <dbReference type="ARBA" id="ARBA00022801"/>
    </source>
</evidence>
<dbReference type="SUPFAM" id="SSF52540">
    <property type="entry name" value="P-loop containing nucleoside triphosphate hydrolases"/>
    <property type="match status" value="1"/>
</dbReference>
<dbReference type="GO" id="GO:0015031">
    <property type="term" value="P:protein transport"/>
    <property type="evidence" value="ECO:0007669"/>
    <property type="project" value="UniProtKB-KW"/>
</dbReference>